<keyword evidence="5" id="KW-0732">Signal</keyword>
<dbReference type="RefSeq" id="WP_014679439.1">
    <property type="nucleotide sequence ID" value="NC_017770.1"/>
</dbReference>
<dbReference type="KEGG" id="scn:Solca_1106"/>
<feature type="signal peptide" evidence="5">
    <location>
        <begin position="1"/>
        <end position="20"/>
    </location>
</feature>
<accession>H8KQ44</accession>
<feature type="chain" id="PRO_5003613027" evidence="5">
    <location>
        <begin position="21"/>
        <end position="652"/>
    </location>
</feature>
<comment type="subcellular location">
    <subcellularLocation>
        <location evidence="1">Cell outer membrane</location>
    </subcellularLocation>
</comment>
<organism evidence="7 8">
    <name type="scientific">Solitalea canadensis (strain ATCC 29591 / DSM 3403 / JCM 21819 / LMG 8368 / NBRC 15130 / NCIMB 12057 / USAM 9D)</name>
    <name type="common">Flexibacter canadensis</name>
    <dbReference type="NCBI Taxonomy" id="929556"/>
    <lineage>
        <taxon>Bacteria</taxon>
        <taxon>Pseudomonadati</taxon>
        <taxon>Bacteroidota</taxon>
        <taxon>Sphingobacteriia</taxon>
        <taxon>Sphingobacteriales</taxon>
        <taxon>Sphingobacteriaceae</taxon>
        <taxon>Solitalea</taxon>
    </lineage>
</organism>
<dbReference type="InterPro" id="IPR036737">
    <property type="entry name" value="OmpA-like_sf"/>
</dbReference>
<proteinExistence type="predicted"/>
<dbReference type="InterPro" id="IPR050330">
    <property type="entry name" value="Bact_OuterMem_StrucFunc"/>
</dbReference>
<evidence type="ECO:0000256" key="2">
    <source>
        <dbReference type="ARBA" id="ARBA00023136"/>
    </source>
</evidence>
<dbReference type="PANTHER" id="PTHR30329:SF21">
    <property type="entry name" value="LIPOPROTEIN YIAD-RELATED"/>
    <property type="match status" value="1"/>
</dbReference>
<dbReference type="eggNOG" id="COG0457">
    <property type="taxonomic scope" value="Bacteria"/>
</dbReference>
<dbReference type="Pfam" id="PF00691">
    <property type="entry name" value="OmpA"/>
    <property type="match status" value="1"/>
</dbReference>
<evidence type="ECO:0000256" key="5">
    <source>
        <dbReference type="SAM" id="SignalP"/>
    </source>
</evidence>
<dbReference type="PROSITE" id="PS51123">
    <property type="entry name" value="OMPA_2"/>
    <property type="match status" value="1"/>
</dbReference>
<dbReference type="SUPFAM" id="SSF103088">
    <property type="entry name" value="OmpA-like"/>
    <property type="match status" value="1"/>
</dbReference>
<evidence type="ECO:0000256" key="1">
    <source>
        <dbReference type="ARBA" id="ARBA00004442"/>
    </source>
</evidence>
<evidence type="ECO:0000259" key="6">
    <source>
        <dbReference type="PROSITE" id="PS51123"/>
    </source>
</evidence>
<sequence>MKKYILILTGLILISQSTLAQTGKSKGDEQYQLYNYSKAVVYYQDAYKDKKSYYLAHQIASCYHFMNDYKFAESWFAESVGYQDHSLEDELHYAEALRNNSKYGEAKQVYTTYAKKKNVSYDDQVIWIGSCDSALVWMKVPEPYNVVNQTGVNSLGSDWGLVKYKDQLVFCSDDKAKVKISNVNPFLSLDIVHKSLDKETYGWTGRGYLNIFTTNDGDSAIHPLFKDEDKRTYHIGSPCFNATGDEVFYTVTRLVKNPKNNFLVNKAYTVKLEIFSRTRSAGDWSKPVAFPYNNALEYSVGDPYITPNGKYLYFSSDMPGGLGGTDIYYCKRNLDGGWDAPQNLGVVINTAGNERFPRFSADDTFYFSSDGRIGMGGLDIYAAQTTDKGFGRPVSLKYPINSPQDDFAIWFTGDYTGYLSSNRDGGLGDDDIYLFSLKDIKIRLEGIVVDKKSGLPLENAVVVLQNVRTGEQYKYVSGKDGKFAFELGPKSNYKILASKTDYMSVGKEGITTEGINESCTLKERLELALDRITKDPIRIENIYYNFDKWDLRADALVELDKLVKLLKENPTIEIELGSHTDSRGNDNYNLKLSQRRAESVVNYLIKNGIDKGRLVAKGYGETQLINKCSNGVKCSEAEHQANRRTEFIIVRY</sequence>
<dbReference type="eggNOG" id="COG2885">
    <property type="taxonomic scope" value="Bacteria"/>
</dbReference>
<dbReference type="OrthoDB" id="9809364at2"/>
<dbReference type="SUPFAM" id="SSF82171">
    <property type="entry name" value="DPP6 N-terminal domain-like"/>
    <property type="match status" value="1"/>
</dbReference>
<keyword evidence="8" id="KW-1185">Reference proteome</keyword>
<dbReference type="SUPFAM" id="SSF48452">
    <property type="entry name" value="TPR-like"/>
    <property type="match status" value="1"/>
</dbReference>
<dbReference type="InterPro" id="IPR008969">
    <property type="entry name" value="CarboxyPept-like_regulatory"/>
</dbReference>
<keyword evidence="3" id="KW-0998">Cell outer membrane</keyword>
<dbReference type="GO" id="GO:0009279">
    <property type="term" value="C:cell outer membrane"/>
    <property type="evidence" value="ECO:0007669"/>
    <property type="project" value="UniProtKB-SubCell"/>
</dbReference>
<dbReference type="Pfam" id="PF13620">
    <property type="entry name" value="CarboxypepD_reg"/>
    <property type="match status" value="1"/>
</dbReference>
<feature type="domain" description="OmpA-like" evidence="6">
    <location>
        <begin position="531"/>
        <end position="652"/>
    </location>
</feature>
<name>H8KQ44_SOLCM</name>
<dbReference type="InterPro" id="IPR006664">
    <property type="entry name" value="OMP_bac"/>
</dbReference>
<dbReference type="SUPFAM" id="SSF49464">
    <property type="entry name" value="Carboxypeptidase regulatory domain-like"/>
    <property type="match status" value="1"/>
</dbReference>
<evidence type="ECO:0000313" key="7">
    <source>
        <dbReference type="EMBL" id="AFD06212.1"/>
    </source>
</evidence>
<dbReference type="Gene3D" id="2.60.40.1120">
    <property type="entry name" value="Carboxypeptidase-like, regulatory domain"/>
    <property type="match status" value="1"/>
</dbReference>
<reference evidence="7" key="1">
    <citation type="submission" date="2012-02" db="EMBL/GenBank/DDBJ databases">
        <title>The complete genome of Solitalea canadensis DSM 3403.</title>
        <authorList>
            <consortium name="US DOE Joint Genome Institute (JGI-PGF)"/>
            <person name="Lucas S."/>
            <person name="Copeland A."/>
            <person name="Lapidus A."/>
            <person name="Glavina del Rio T."/>
            <person name="Dalin E."/>
            <person name="Tice H."/>
            <person name="Bruce D."/>
            <person name="Goodwin L."/>
            <person name="Pitluck S."/>
            <person name="Peters L."/>
            <person name="Ovchinnikova G."/>
            <person name="Lu M."/>
            <person name="Kyrpides N."/>
            <person name="Mavromatis K."/>
            <person name="Ivanova N."/>
            <person name="Brettin T."/>
            <person name="Detter J.C."/>
            <person name="Han C."/>
            <person name="Larimer F."/>
            <person name="Land M."/>
            <person name="Hauser L."/>
            <person name="Markowitz V."/>
            <person name="Cheng J.-F."/>
            <person name="Hugenholtz P."/>
            <person name="Woyke T."/>
            <person name="Wu D."/>
            <person name="Spring S."/>
            <person name="Schroeder M."/>
            <person name="Kopitz M."/>
            <person name="Brambilla E."/>
            <person name="Klenk H.-P."/>
            <person name="Eisen J.A."/>
        </authorList>
    </citation>
    <scope>NUCLEOTIDE SEQUENCE</scope>
    <source>
        <strain evidence="7">DSM 3403</strain>
    </source>
</reference>
<dbReference type="HOGENOM" id="CLU_014978_0_0_10"/>
<dbReference type="AlphaFoldDB" id="H8KQ44"/>
<dbReference type="EMBL" id="CP003349">
    <property type="protein sequence ID" value="AFD06212.1"/>
    <property type="molecule type" value="Genomic_DNA"/>
</dbReference>
<dbReference type="CDD" id="cd07185">
    <property type="entry name" value="OmpA_C-like"/>
    <property type="match status" value="1"/>
</dbReference>
<dbReference type="Proteomes" id="UP000007590">
    <property type="component" value="Chromosome"/>
</dbReference>
<dbReference type="Pfam" id="PF07676">
    <property type="entry name" value="PD40"/>
    <property type="match status" value="2"/>
</dbReference>
<keyword evidence="2 4" id="KW-0472">Membrane</keyword>
<dbReference type="Gene3D" id="3.30.1330.60">
    <property type="entry name" value="OmpA-like domain"/>
    <property type="match status" value="1"/>
</dbReference>
<dbReference type="PANTHER" id="PTHR30329">
    <property type="entry name" value="STATOR ELEMENT OF FLAGELLAR MOTOR COMPLEX"/>
    <property type="match status" value="1"/>
</dbReference>
<evidence type="ECO:0000313" key="8">
    <source>
        <dbReference type="Proteomes" id="UP000007590"/>
    </source>
</evidence>
<dbReference type="InterPro" id="IPR011659">
    <property type="entry name" value="WD40"/>
</dbReference>
<evidence type="ECO:0000256" key="4">
    <source>
        <dbReference type="PROSITE-ProRule" id="PRU00473"/>
    </source>
</evidence>
<dbReference type="PRINTS" id="PR01021">
    <property type="entry name" value="OMPADOMAIN"/>
</dbReference>
<dbReference type="InterPro" id="IPR006665">
    <property type="entry name" value="OmpA-like"/>
</dbReference>
<dbReference type="InterPro" id="IPR011990">
    <property type="entry name" value="TPR-like_helical_dom_sf"/>
</dbReference>
<gene>
    <name evidence="7" type="ordered locus">Solca_1106</name>
</gene>
<dbReference type="Gene3D" id="1.25.40.10">
    <property type="entry name" value="Tetratricopeptide repeat domain"/>
    <property type="match status" value="1"/>
</dbReference>
<protein>
    <submittedName>
        <fullName evidence="7">Outer membrane protein/peptidoglycan-associated (Lipo)protein</fullName>
    </submittedName>
</protein>
<dbReference type="STRING" id="929556.Solca_1106"/>
<evidence type="ECO:0000256" key="3">
    <source>
        <dbReference type="ARBA" id="ARBA00023237"/>
    </source>
</evidence>